<dbReference type="InParanoid" id="A0A2G5EQD5"/>
<keyword evidence="6 14" id="KW-1133">Transmembrane helix</keyword>
<accession>A0A2G5EQD5</accession>
<sequence>MDTWKEAELVTEIATRVQVPTLSFSAPSITPPLTKVRWPFLVRMANNDSLQMECIASIVGSYGWRRVIAIYEDGGYNTDSGSHTILSKQLQAVGSEIEHWLAFPPFSTLSDPKDYIQKELVKLRSSKQSRAFIIVGSSLELATHILVGAVHTGLMGKDSVWIMTDSVTSQLNTLNSSVMSSMQGIIGIKTHFSKTNPSFTKFRNHFQSLYPEQEKSEPGIYALRAYDTISTISLATEKSSTNSTIFLENILSRKFNGVSGKIQFKEGELSRATVYEIVNVVGKNYVRLKFWSPHFGFSDDNLNERNTTQERNPSDDYEPMQVLGKQVNWPGELKRVPLGWVMPSNSKPMVIGIPGNTLEMFVKVNDAEKVKNGEEKPEGFCIDLFNEALLLLNYDLPHKFVPFNKTYENLVDQVYLKKIDAIVGDITILANRSNYVEFTQPYAESDLTMIVPVKKQERDWLFTRPFTGNMWLVLGIVFMYTMFVVWFLEHRDNPEFNKGPWKNQLSTAMWFTFSTLFFAHKESLRSNFTQVVMVAWLFVVFVVTSSYEASLTSMLTVQRLEPTVADIDTLRRSNATVGCDGDSFVMNYLEQVLLFNPNNIKDISSEYDYPKEFKSGRIQAAFLEQPYARVLLSVYGNDYQVAGPTYRLGGFGFVFPKGSPMARDFSKAFLNLSENGTLNTLDRRWFKPSDECSNLQCDTEYQSLSLSNFWSLFLVTGLTSAIMLIVYIVRLCKKSQHHCVGPLSTTSQMDDSFWNMFKRLGSYFAKGKHGSNRDPISAQSNNVEIFMSTNEDYLSEYNTPGHPQLPPVAEIEMPETYLASSQTRPRRLANSLTALRRPVQGIYYEDHISRST</sequence>
<dbReference type="InterPro" id="IPR044440">
    <property type="entry name" value="GABAb_receptor_plant_PBP1"/>
</dbReference>
<dbReference type="AlphaFoldDB" id="A0A2G5EQD5"/>
<evidence type="ECO:0000256" key="3">
    <source>
        <dbReference type="ARBA" id="ARBA00022448"/>
    </source>
</evidence>
<keyword evidence="10" id="KW-0325">Glycoprotein</keyword>
<evidence type="ECO:0000256" key="8">
    <source>
        <dbReference type="ARBA" id="ARBA00023136"/>
    </source>
</evidence>
<dbReference type="InterPro" id="IPR015683">
    <property type="entry name" value="Ionotropic_Glu_rcpt"/>
</dbReference>
<keyword evidence="3 13" id="KW-0813">Transport</keyword>
<dbReference type="FunFam" id="3.40.50.2300:FF:000188">
    <property type="entry name" value="Glutamate receptor"/>
    <property type="match status" value="1"/>
</dbReference>
<comment type="function">
    <text evidence="13">Glutamate-gated receptor that probably acts as non-selective cation channel.</text>
</comment>
<reference evidence="16 17" key="1">
    <citation type="submission" date="2017-09" db="EMBL/GenBank/DDBJ databases">
        <title>WGS assembly of Aquilegia coerulea Goldsmith.</title>
        <authorList>
            <person name="Hodges S."/>
            <person name="Kramer E."/>
            <person name="Nordborg M."/>
            <person name="Tomkins J."/>
            <person name="Borevitz J."/>
            <person name="Derieg N."/>
            <person name="Yan J."/>
            <person name="Mihaltcheva S."/>
            <person name="Hayes R.D."/>
            <person name="Rokhsar D."/>
        </authorList>
    </citation>
    <scope>NUCLEOTIDE SEQUENCE [LARGE SCALE GENOMIC DNA]</scope>
    <source>
        <strain evidence="17">cv. Goldsmith</strain>
    </source>
</reference>
<dbReference type="InterPro" id="IPR019594">
    <property type="entry name" value="Glu/Gly-bd"/>
</dbReference>
<keyword evidence="4 14" id="KW-0812">Transmembrane</keyword>
<evidence type="ECO:0000256" key="1">
    <source>
        <dbReference type="ARBA" id="ARBA00004141"/>
    </source>
</evidence>
<evidence type="ECO:0000313" key="16">
    <source>
        <dbReference type="EMBL" id="PIA57962.1"/>
    </source>
</evidence>
<gene>
    <name evidence="16" type="ORF">AQUCO_00500116v1</name>
</gene>
<dbReference type="Proteomes" id="UP000230069">
    <property type="component" value="Unassembled WGS sequence"/>
</dbReference>
<keyword evidence="8 13" id="KW-0472">Membrane</keyword>
<keyword evidence="7 13" id="KW-0406">Ion transport</keyword>
<dbReference type="Pfam" id="PF00060">
    <property type="entry name" value="Lig_chan"/>
    <property type="match status" value="1"/>
</dbReference>
<evidence type="ECO:0000256" key="10">
    <source>
        <dbReference type="ARBA" id="ARBA00023180"/>
    </source>
</evidence>
<keyword evidence="11 13" id="KW-1071">Ligand-gated ion channel</keyword>
<dbReference type="PIRSF" id="PIRSF037090">
    <property type="entry name" value="Iontro_Glu-like_rcpt_pln"/>
    <property type="match status" value="1"/>
</dbReference>
<organism evidence="16 17">
    <name type="scientific">Aquilegia coerulea</name>
    <name type="common">Rocky mountain columbine</name>
    <dbReference type="NCBI Taxonomy" id="218851"/>
    <lineage>
        <taxon>Eukaryota</taxon>
        <taxon>Viridiplantae</taxon>
        <taxon>Streptophyta</taxon>
        <taxon>Embryophyta</taxon>
        <taxon>Tracheophyta</taxon>
        <taxon>Spermatophyta</taxon>
        <taxon>Magnoliopsida</taxon>
        <taxon>Ranunculales</taxon>
        <taxon>Ranunculaceae</taxon>
        <taxon>Thalictroideae</taxon>
        <taxon>Aquilegia</taxon>
    </lineage>
</organism>
<evidence type="ECO:0000256" key="6">
    <source>
        <dbReference type="ARBA" id="ARBA00022989"/>
    </source>
</evidence>
<proteinExistence type="inferred from homology"/>
<dbReference type="InterPro" id="IPR028082">
    <property type="entry name" value="Peripla_BP_I"/>
</dbReference>
<dbReference type="EMBL" id="KZ305022">
    <property type="protein sequence ID" value="PIA57962.1"/>
    <property type="molecule type" value="Genomic_DNA"/>
</dbReference>
<evidence type="ECO:0000313" key="17">
    <source>
        <dbReference type="Proteomes" id="UP000230069"/>
    </source>
</evidence>
<dbReference type="Pfam" id="PF01094">
    <property type="entry name" value="ANF_receptor"/>
    <property type="match status" value="1"/>
</dbReference>
<evidence type="ECO:0000256" key="14">
    <source>
        <dbReference type="SAM" id="Phobius"/>
    </source>
</evidence>
<keyword evidence="12 13" id="KW-0407">Ion channel</keyword>
<evidence type="ECO:0000256" key="11">
    <source>
        <dbReference type="ARBA" id="ARBA00023286"/>
    </source>
</evidence>
<comment type="subcellular location">
    <subcellularLocation>
        <location evidence="1">Membrane</location>
        <topology evidence="1">Multi-pass membrane protein</topology>
    </subcellularLocation>
</comment>
<evidence type="ECO:0000259" key="15">
    <source>
        <dbReference type="SMART" id="SM00079"/>
    </source>
</evidence>
<evidence type="ECO:0000256" key="12">
    <source>
        <dbReference type="ARBA" id="ARBA00023303"/>
    </source>
</evidence>
<comment type="similarity">
    <text evidence="2 13">Belongs to the glutamate-gated ion channel (TC 1.A.10.1) family.</text>
</comment>
<feature type="transmembrane region" description="Helical" evidence="14">
    <location>
        <begin position="531"/>
        <end position="547"/>
    </location>
</feature>
<feature type="transmembrane region" description="Helical" evidence="14">
    <location>
        <begin position="709"/>
        <end position="729"/>
    </location>
</feature>
<dbReference type="CDD" id="cd19990">
    <property type="entry name" value="PBP1_GABAb_receptor_plant"/>
    <property type="match status" value="1"/>
</dbReference>
<protein>
    <recommendedName>
        <fullName evidence="13">Glutamate receptor</fullName>
    </recommendedName>
</protein>
<feature type="transmembrane region" description="Helical" evidence="14">
    <location>
        <begin position="470"/>
        <end position="488"/>
    </location>
</feature>
<evidence type="ECO:0000256" key="2">
    <source>
        <dbReference type="ARBA" id="ARBA00008685"/>
    </source>
</evidence>
<evidence type="ECO:0000256" key="5">
    <source>
        <dbReference type="ARBA" id="ARBA00022729"/>
    </source>
</evidence>
<feature type="domain" description="Ionotropic glutamate receptor C-terminal" evidence="15">
    <location>
        <begin position="350"/>
        <end position="688"/>
    </location>
</feature>
<dbReference type="SUPFAM" id="SSF53850">
    <property type="entry name" value="Periplasmic binding protein-like II"/>
    <property type="match status" value="1"/>
</dbReference>
<evidence type="ECO:0000256" key="9">
    <source>
        <dbReference type="ARBA" id="ARBA00023170"/>
    </source>
</evidence>
<dbReference type="PANTHER" id="PTHR18966">
    <property type="entry name" value="IONOTROPIC GLUTAMATE RECEPTOR"/>
    <property type="match status" value="1"/>
</dbReference>
<dbReference type="Gene3D" id="3.40.50.2300">
    <property type="match status" value="2"/>
</dbReference>
<keyword evidence="17" id="KW-1185">Reference proteome</keyword>
<dbReference type="Gene3D" id="3.40.190.10">
    <property type="entry name" value="Periplasmic binding protein-like II"/>
    <property type="match status" value="2"/>
</dbReference>
<keyword evidence="9 13" id="KW-0675">Receptor</keyword>
<dbReference type="InterPro" id="IPR001320">
    <property type="entry name" value="Iontro_rcpt_C"/>
</dbReference>
<dbReference type="Gene3D" id="1.10.287.70">
    <property type="match status" value="1"/>
</dbReference>
<dbReference type="FunFam" id="3.40.190.10:FF:000054">
    <property type="entry name" value="Glutamate receptor"/>
    <property type="match status" value="1"/>
</dbReference>
<evidence type="ECO:0000256" key="7">
    <source>
        <dbReference type="ARBA" id="ARBA00023065"/>
    </source>
</evidence>
<dbReference type="CDD" id="cd13686">
    <property type="entry name" value="GluR_Plant"/>
    <property type="match status" value="1"/>
</dbReference>
<evidence type="ECO:0000256" key="13">
    <source>
        <dbReference type="PIRNR" id="PIRNR037090"/>
    </source>
</evidence>
<keyword evidence="5" id="KW-0732">Signal</keyword>
<dbReference type="SUPFAM" id="SSF53822">
    <property type="entry name" value="Periplasmic binding protein-like I"/>
    <property type="match status" value="1"/>
</dbReference>
<dbReference type="InterPro" id="IPR001828">
    <property type="entry name" value="ANF_lig-bd_rcpt"/>
</dbReference>
<dbReference type="InterPro" id="IPR017103">
    <property type="entry name" value="Iontropic_Glu_rcpt_pln"/>
</dbReference>
<dbReference type="GO" id="GO:0015276">
    <property type="term" value="F:ligand-gated monoatomic ion channel activity"/>
    <property type="evidence" value="ECO:0007669"/>
    <property type="project" value="InterPro"/>
</dbReference>
<evidence type="ECO:0000256" key="4">
    <source>
        <dbReference type="ARBA" id="ARBA00022692"/>
    </source>
</evidence>
<name>A0A2G5EQD5_AQUCA</name>
<dbReference type="SMART" id="SM00079">
    <property type="entry name" value="PBPe"/>
    <property type="match status" value="1"/>
</dbReference>
<dbReference type="FunFam" id="1.10.287.70:FF:000172">
    <property type="entry name" value="Glutamate receptor"/>
    <property type="match status" value="1"/>
</dbReference>
<dbReference type="STRING" id="218851.A0A2G5EQD5"/>
<dbReference type="Pfam" id="PF10613">
    <property type="entry name" value="Lig_chan-Glu_bd"/>
    <property type="match status" value="1"/>
</dbReference>
<dbReference type="GO" id="GO:0016020">
    <property type="term" value="C:membrane"/>
    <property type="evidence" value="ECO:0007669"/>
    <property type="project" value="UniProtKB-SubCell"/>
</dbReference>
<dbReference type="OrthoDB" id="5984008at2759"/>